<dbReference type="EMBL" id="AP025226">
    <property type="protein sequence ID" value="BDC00268.1"/>
    <property type="molecule type" value="Genomic_DNA"/>
</dbReference>
<dbReference type="Proteomes" id="UP001319921">
    <property type="component" value="Chromosome"/>
</dbReference>
<accession>A0AAQ4CWT6</accession>
<keyword evidence="3" id="KW-1185">Reference proteome</keyword>
<feature type="domain" description="Fido" evidence="1">
    <location>
        <begin position="26"/>
        <end position="151"/>
    </location>
</feature>
<dbReference type="Pfam" id="PF02661">
    <property type="entry name" value="Fic"/>
    <property type="match status" value="1"/>
</dbReference>
<gene>
    <name evidence="2" type="ORF">SACC_32840</name>
</gene>
<dbReference type="GeneID" id="68868009"/>
<dbReference type="SUPFAM" id="SSF140931">
    <property type="entry name" value="Fic-like"/>
    <property type="match status" value="1"/>
</dbReference>
<evidence type="ECO:0000313" key="2">
    <source>
        <dbReference type="EMBL" id="BDC00268.1"/>
    </source>
</evidence>
<protein>
    <submittedName>
        <fullName evidence="2">Death-on-curing protein</fullName>
    </submittedName>
</protein>
<dbReference type="RefSeq" id="WP_229571003.1">
    <property type="nucleotide sequence ID" value="NZ_AP025226.1"/>
</dbReference>
<evidence type="ECO:0000259" key="1">
    <source>
        <dbReference type="PROSITE" id="PS51459"/>
    </source>
</evidence>
<dbReference type="InterPro" id="IPR006440">
    <property type="entry name" value="Doc"/>
</dbReference>
<dbReference type="InterPro" id="IPR003812">
    <property type="entry name" value="Fido"/>
</dbReference>
<dbReference type="Gene3D" id="1.20.120.1870">
    <property type="entry name" value="Fic/DOC protein, Fido domain"/>
    <property type="match status" value="1"/>
</dbReference>
<dbReference type="NCBIfam" id="TIGR01550">
    <property type="entry name" value="DOC_P1"/>
    <property type="match status" value="1"/>
</dbReference>
<sequence>MLEEKLLKILEVLLKEFEAWIRGKSEEKPLIIEIHDKLIANNTYSEGGVINLDDIGIAIYSAIEDLMRNHDVSRSLAVLTYHLVISHPFVDGNKRTTLGFLLEILHDLFEDKIEIPQDLVDRLMQTLVEIADNPPEEDEVAISRIRSIIRDLIPVNQD</sequence>
<dbReference type="GO" id="GO:0016301">
    <property type="term" value="F:kinase activity"/>
    <property type="evidence" value="ECO:0007669"/>
    <property type="project" value="InterPro"/>
</dbReference>
<dbReference type="PROSITE" id="PS51459">
    <property type="entry name" value="FIDO"/>
    <property type="match status" value="1"/>
</dbReference>
<reference evidence="2 3" key="1">
    <citation type="journal article" date="2022" name="Microbiol. Resour. Announc.">
        <title>Complete Genome Sequence of the Hyperthermophilic and Acidophilic Archaeon Saccharolobus caldissimus Strain HS-3T.</title>
        <authorList>
            <person name="Sakai H.D."/>
            <person name="Kurosawa N."/>
        </authorList>
    </citation>
    <scope>NUCLEOTIDE SEQUENCE [LARGE SCALE GENOMIC DNA]</scope>
    <source>
        <strain evidence="2 3">JCM32116</strain>
    </source>
</reference>
<organism evidence="2 3">
    <name type="scientific">Saccharolobus caldissimus</name>
    <dbReference type="NCBI Taxonomy" id="1702097"/>
    <lineage>
        <taxon>Archaea</taxon>
        <taxon>Thermoproteota</taxon>
        <taxon>Thermoprotei</taxon>
        <taxon>Sulfolobales</taxon>
        <taxon>Sulfolobaceae</taxon>
        <taxon>Saccharolobus</taxon>
    </lineage>
</organism>
<evidence type="ECO:0000313" key="3">
    <source>
        <dbReference type="Proteomes" id="UP001319921"/>
    </source>
</evidence>
<dbReference type="InterPro" id="IPR036597">
    <property type="entry name" value="Fido-like_dom_sf"/>
</dbReference>
<name>A0AAQ4CWT6_9CREN</name>
<dbReference type="KEGG" id="scas:SACC_32840"/>
<proteinExistence type="predicted"/>
<dbReference type="InterPro" id="IPR053737">
    <property type="entry name" value="Type_II_TA_Toxin"/>
</dbReference>
<dbReference type="AlphaFoldDB" id="A0AAQ4CWT6"/>